<keyword evidence="2" id="KW-1185">Reference proteome</keyword>
<evidence type="ECO:0000313" key="1">
    <source>
        <dbReference type="EMBL" id="KAH3734493.1"/>
    </source>
</evidence>
<dbReference type="EMBL" id="JAIWYP010000011">
    <property type="protein sequence ID" value="KAH3734493.1"/>
    <property type="molecule type" value="Genomic_DNA"/>
</dbReference>
<protein>
    <submittedName>
        <fullName evidence="1">Uncharacterized protein</fullName>
    </submittedName>
</protein>
<gene>
    <name evidence="1" type="ORF">DPMN_040932</name>
</gene>
<name>A0A9D4CZ98_DREPO</name>
<reference evidence="1" key="2">
    <citation type="submission" date="2020-11" db="EMBL/GenBank/DDBJ databases">
        <authorList>
            <person name="McCartney M.A."/>
            <person name="Auch B."/>
            <person name="Kono T."/>
            <person name="Mallez S."/>
            <person name="Becker A."/>
            <person name="Gohl D.M."/>
            <person name="Silverstein K.A.T."/>
            <person name="Koren S."/>
            <person name="Bechman K.B."/>
            <person name="Herman A."/>
            <person name="Abrahante J.E."/>
            <person name="Garbe J."/>
        </authorList>
    </citation>
    <scope>NUCLEOTIDE SEQUENCE</scope>
    <source>
        <strain evidence="1">Duluth1</strain>
        <tissue evidence="1">Whole animal</tissue>
    </source>
</reference>
<organism evidence="1 2">
    <name type="scientific">Dreissena polymorpha</name>
    <name type="common">Zebra mussel</name>
    <name type="synonym">Mytilus polymorpha</name>
    <dbReference type="NCBI Taxonomy" id="45954"/>
    <lineage>
        <taxon>Eukaryota</taxon>
        <taxon>Metazoa</taxon>
        <taxon>Spiralia</taxon>
        <taxon>Lophotrochozoa</taxon>
        <taxon>Mollusca</taxon>
        <taxon>Bivalvia</taxon>
        <taxon>Autobranchia</taxon>
        <taxon>Heteroconchia</taxon>
        <taxon>Euheterodonta</taxon>
        <taxon>Imparidentia</taxon>
        <taxon>Neoheterodontei</taxon>
        <taxon>Myida</taxon>
        <taxon>Dreissenoidea</taxon>
        <taxon>Dreissenidae</taxon>
        <taxon>Dreissena</taxon>
    </lineage>
</organism>
<accession>A0A9D4CZ98</accession>
<sequence length="92" mass="10666">MLLLDDFNLDLLDTASSALFCLICCHTDQYQHLVHEILESHINQAYKSRLLEAFNNLTPPTLALTVNRHNKLIFMENFNSFLINVRGFLCVR</sequence>
<proteinExistence type="predicted"/>
<evidence type="ECO:0000313" key="2">
    <source>
        <dbReference type="Proteomes" id="UP000828390"/>
    </source>
</evidence>
<dbReference type="Proteomes" id="UP000828390">
    <property type="component" value="Unassembled WGS sequence"/>
</dbReference>
<reference evidence="1" key="1">
    <citation type="journal article" date="2019" name="bioRxiv">
        <title>The Genome of the Zebra Mussel, Dreissena polymorpha: A Resource for Invasive Species Research.</title>
        <authorList>
            <person name="McCartney M.A."/>
            <person name="Auch B."/>
            <person name="Kono T."/>
            <person name="Mallez S."/>
            <person name="Zhang Y."/>
            <person name="Obille A."/>
            <person name="Becker A."/>
            <person name="Abrahante J.E."/>
            <person name="Garbe J."/>
            <person name="Badalamenti J.P."/>
            <person name="Herman A."/>
            <person name="Mangelson H."/>
            <person name="Liachko I."/>
            <person name="Sullivan S."/>
            <person name="Sone E.D."/>
            <person name="Koren S."/>
            <person name="Silverstein K.A.T."/>
            <person name="Beckman K.B."/>
            <person name="Gohl D.M."/>
        </authorList>
    </citation>
    <scope>NUCLEOTIDE SEQUENCE</scope>
    <source>
        <strain evidence="1">Duluth1</strain>
        <tissue evidence="1">Whole animal</tissue>
    </source>
</reference>
<comment type="caution">
    <text evidence="1">The sequence shown here is derived from an EMBL/GenBank/DDBJ whole genome shotgun (WGS) entry which is preliminary data.</text>
</comment>
<dbReference type="AlphaFoldDB" id="A0A9D4CZ98"/>